<dbReference type="GO" id="GO:0005737">
    <property type="term" value="C:cytoplasm"/>
    <property type="evidence" value="ECO:0007669"/>
    <property type="project" value="UniProtKB-ARBA"/>
</dbReference>
<evidence type="ECO:0000256" key="2">
    <source>
        <dbReference type="SAM" id="MobiDB-lite"/>
    </source>
</evidence>
<name>A0AAD3XSY0_NEPGR</name>
<sequence>MSPAPIVPMLPEASPEADSFSRFSDLRSVRWRINLGILPSSVSCSIDNLRRVTADSRRRYAVLRRHLFIDPHVSRDGSSSPGLVMDNPLSQNPDSLWGRFFRNAELEKMVDQDLSRLYPEHGSYFQTTGCQGMLRRILLLWCLRYPEYGYRQGMHELLAPLLYVLHTDLQRLFEVRSTYEDYFTDKFDDALFHESDLTYNFDFKKSLDPIDDDNGFKNVKKVISLEELDPNIQTIVLLSDAYGAEGELGIVLSEKFLEHDAYCMFDALMSGAGGAVAMAEFFSHSPAGTSQTGLPSVIEASLALYHLLSIVDSSLHSHLVELGVEPQYFSLRWLRVLFGREFLLEDLLVIWDEIFSFDNSKSVKTAETDVVSSFGVLNSQRGAFISAMAVSMLLNVRCSLLATEHATSCLQRLLSFPENVDLNKLIGKAKSLLPIALRANYSSFPCPVTAPYNQVKSMVMRGHSLSFDSISLKTPISSAPERYWEEKWRVLHKEEEHKEGNSAKQASTQKKGWTQKVKLRLSRTESDSSSSKRASREKDHNHKSSVRRSLLEDLTQQLQLEEDTEETNLPESFCHKDPLHAESVTGVEHVQENLAFIEKTYSGQSTASEENSPIFPDPLSPVSGSNGLENDSKKSSFTSNISCDVDNGERQMASRELSISAELPLPVLDPPYANMSVSTRDNSYAEPYVMDSKERKSFSAELLDNDHEKKSFTSNISQDVNDGEPQKIDREPSISEEVPLPVSDPPDANMSLPACDNSSAEPSIIKERKSFSGKFNWLRKFGRQASGEGTSVKGAAAVGTKSTAGGSHHNTANEQSYCPVNLKGDGDDQNLIYTLRSLGQSMLENIQVVESAFQQDNWAGAQDNSASKNPLVEKGQVSAMAALKELRKISNILSEM</sequence>
<dbReference type="PROSITE" id="PS50086">
    <property type="entry name" value="TBC_RABGAP"/>
    <property type="match status" value="1"/>
</dbReference>
<feature type="region of interest" description="Disordered" evidence="2">
    <location>
        <begin position="602"/>
        <end position="643"/>
    </location>
</feature>
<keyword evidence="5" id="KW-1185">Reference proteome</keyword>
<protein>
    <recommendedName>
        <fullName evidence="3">Rab-GAP TBC domain-containing protein</fullName>
    </recommendedName>
</protein>
<dbReference type="InterPro" id="IPR000195">
    <property type="entry name" value="Rab-GAP-TBC_dom"/>
</dbReference>
<dbReference type="Gene3D" id="1.10.472.80">
    <property type="entry name" value="Ypt/Rab-GAP domain of gyp1p, domain 3"/>
    <property type="match status" value="1"/>
</dbReference>
<feature type="compositionally biased region" description="Polar residues" evidence="2">
    <location>
        <begin position="502"/>
        <end position="512"/>
    </location>
</feature>
<dbReference type="Gene3D" id="1.10.8.270">
    <property type="entry name" value="putative rabgap domain of human tbc1 domain family member 14 like domains"/>
    <property type="match status" value="1"/>
</dbReference>
<dbReference type="Proteomes" id="UP001279734">
    <property type="component" value="Unassembled WGS sequence"/>
</dbReference>
<feature type="region of interest" description="Disordered" evidence="2">
    <location>
        <begin position="709"/>
        <end position="740"/>
    </location>
</feature>
<dbReference type="FunFam" id="1.10.8.270:FF:000011">
    <property type="entry name" value="TBC1 domain family member 5"/>
    <property type="match status" value="1"/>
</dbReference>
<reference evidence="4" key="1">
    <citation type="submission" date="2023-05" db="EMBL/GenBank/DDBJ databases">
        <title>Nepenthes gracilis genome sequencing.</title>
        <authorList>
            <person name="Fukushima K."/>
        </authorList>
    </citation>
    <scope>NUCLEOTIDE SEQUENCE</scope>
    <source>
        <strain evidence="4">SING2019-196</strain>
    </source>
</reference>
<dbReference type="GO" id="GO:0005096">
    <property type="term" value="F:GTPase activator activity"/>
    <property type="evidence" value="ECO:0007669"/>
    <property type="project" value="UniProtKB-KW"/>
</dbReference>
<evidence type="ECO:0000256" key="1">
    <source>
        <dbReference type="ARBA" id="ARBA00022468"/>
    </source>
</evidence>
<dbReference type="AlphaFoldDB" id="A0AAD3XSY0"/>
<dbReference type="InterPro" id="IPR035969">
    <property type="entry name" value="Rab-GAP_TBC_sf"/>
</dbReference>
<gene>
    <name evidence="4" type="ORF">Nepgr_018278</name>
</gene>
<dbReference type="Pfam" id="PF00566">
    <property type="entry name" value="RabGAP-TBC"/>
    <property type="match status" value="2"/>
</dbReference>
<feature type="compositionally biased region" description="Polar residues" evidence="2">
    <location>
        <begin position="622"/>
        <end position="642"/>
    </location>
</feature>
<evidence type="ECO:0000313" key="4">
    <source>
        <dbReference type="EMBL" id="GMH16437.1"/>
    </source>
</evidence>
<evidence type="ECO:0000313" key="5">
    <source>
        <dbReference type="Proteomes" id="UP001279734"/>
    </source>
</evidence>
<dbReference type="SMART" id="SM00164">
    <property type="entry name" value="TBC"/>
    <property type="match status" value="1"/>
</dbReference>
<feature type="compositionally biased region" description="Basic and acidic residues" evidence="2">
    <location>
        <begin position="724"/>
        <end position="733"/>
    </location>
</feature>
<evidence type="ECO:0000259" key="3">
    <source>
        <dbReference type="PROSITE" id="PS50086"/>
    </source>
</evidence>
<dbReference type="SUPFAM" id="SSF47923">
    <property type="entry name" value="Ypt/Rab-GAP domain of gyp1p"/>
    <property type="match status" value="2"/>
</dbReference>
<dbReference type="EMBL" id="BSYO01000016">
    <property type="protein sequence ID" value="GMH16437.1"/>
    <property type="molecule type" value="Genomic_DNA"/>
</dbReference>
<keyword evidence="1" id="KW-0343">GTPase activation</keyword>
<accession>A0AAD3XSY0</accession>
<dbReference type="PANTHER" id="PTHR22957:SF337">
    <property type="entry name" value="TBC1 DOMAIN FAMILY MEMBER 5"/>
    <property type="match status" value="1"/>
</dbReference>
<dbReference type="PANTHER" id="PTHR22957">
    <property type="entry name" value="TBC1 DOMAIN FAMILY MEMBER GTPASE-ACTIVATING PROTEIN"/>
    <property type="match status" value="1"/>
</dbReference>
<feature type="region of interest" description="Disordered" evidence="2">
    <location>
        <begin position="495"/>
        <end position="549"/>
    </location>
</feature>
<feature type="compositionally biased region" description="Polar residues" evidence="2">
    <location>
        <begin position="602"/>
        <end position="611"/>
    </location>
</feature>
<proteinExistence type="predicted"/>
<feature type="domain" description="Rab-GAP TBC" evidence="3">
    <location>
        <begin position="21"/>
        <end position="358"/>
    </location>
</feature>
<comment type="caution">
    <text evidence="4">The sequence shown here is derived from an EMBL/GenBank/DDBJ whole genome shotgun (WGS) entry which is preliminary data.</text>
</comment>
<organism evidence="4 5">
    <name type="scientific">Nepenthes gracilis</name>
    <name type="common">Slender pitcher plant</name>
    <dbReference type="NCBI Taxonomy" id="150966"/>
    <lineage>
        <taxon>Eukaryota</taxon>
        <taxon>Viridiplantae</taxon>
        <taxon>Streptophyta</taxon>
        <taxon>Embryophyta</taxon>
        <taxon>Tracheophyta</taxon>
        <taxon>Spermatophyta</taxon>
        <taxon>Magnoliopsida</taxon>
        <taxon>eudicotyledons</taxon>
        <taxon>Gunneridae</taxon>
        <taxon>Pentapetalae</taxon>
        <taxon>Caryophyllales</taxon>
        <taxon>Nepenthaceae</taxon>
        <taxon>Nepenthes</taxon>
    </lineage>
</organism>